<accession>A0A6J6MGR5</accession>
<dbReference type="Gene3D" id="2.60.40.10">
    <property type="entry name" value="Immunoglobulins"/>
    <property type="match status" value="1"/>
</dbReference>
<gene>
    <name evidence="2" type="ORF">UFOPK2254_01383</name>
</gene>
<dbReference type="AlphaFoldDB" id="A0A6J6MGR5"/>
<dbReference type="Gene3D" id="2.120.10.70">
    <property type="entry name" value="Fucose-specific lectin"/>
    <property type="match status" value="1"/>
</dbReference>
<reference evidence="2" key="1">
    <citation type="submission" date="2020-05" db="EMBL/GenBank/DDBJ databases">
        <authorList>
            <person name="Chiriac C."/>
            <person name="Salcher M."/>
            <person name="Ghai R."/>
            <person name="Kavagutti S V."/>
        </authorList>
    </citation>
    <scope>NUCLEOTIDE SEQUENCE</scope>
</reference>
<dbReference type="GO" id="GO:0008237">
    <property type="term" value="F:metallopeptidase activity"/>
    <property type="evidence" value="ECO:0007669"/>
    <property type="project" value="InterPro"/>
</dbReference>
<dbReference type="CDD" id="cd00063">
    <property type="entry name" value="FN3"/>
    <property type="match status" value="1"/>
</dbReference>
<dbReference type="InterPro" id="IPR003961">
    <property type="entry name" value="FN3_dom"/>
</dbReference>
<dbReference type="InterPro" id="IPR036116">
    <property type="entry name" value="FN3_sf"/>
</dbReference>
<dbReference type="SMART" id="SM00060">
    <property type="entry name" value="FN3"/>
    <property type="match status" value="1"/>
</dbReference>
<dbReference type="Pfam" id="PF00041">
    <property type="entry name" value="fn3"/>
    <property type="match status" value="1"/>
</dbReference>
<dbReference type="SUPFAM" id="SSF55486">
    <property type="entry name" value="Metalloproteases ('zincins'), catalytic domain"/>
    <property type="match status" value="1"/>
</dbReference>
<feature type="domain" description="Fibronectin type-III" evidence="1">
    <location>
        <begin position="350"/>
        <end position="442"/>
    </location>
</feature>
<evidence type="ECO:0000313" key="2">
    <source>
        <dbReference type="EMBL" id="CAB4673351.1"/>
    </source>
</evidence>
<dbReference type="Gene3D" id="3.40.390.10">
    <property type="entry name" value="Collagenase (Catalytic Domain)"/>
    <property type="match status" value="1"/>
</dbReference>
<organism evidence="2">
    <name type="scientific">freshwater metagenome</name>
    <dbReference type="NCBI Taxonomy" id="449393"/>
    <lineage>
        <taxon>unclassified sequences</taxon>
        <taxon>metagenomes</taxon>
        <taxon>ecological metagenomes</taxon>
    </lineage>
</organism>
<name>A0A6J6MGR5_9ZZZZ</name>
<dbReference type="SUPFAM" id="SSF49265">
    <property type="entry name" value="Fibronectin type III"/>
    <property type="match status" value="1"/>
</dbReference>
<dbReference type="InterPro" id="IPR024079">
    <property type="entry name" value="MetalloPept_cat_dom_sf"/>
</dbReference>
<dbReference type="EMBL" id="CAEZWO010000184">
    <property type="protein sequence ID" value="CAB4673351.1"/>
    <property type="molecule type" value="Genomic_DNA"/>
</dbReference>
<evidence type="ECO:0000259" key="1">
    <source>
        <dbReference type="PROSITE" id="PS50853"/>
    </source>
</evidence>
<sequence>MPISSHLIRFPNMLSRLRTPLRSAIALTAILAGLFYAPPAGALSLTREAPSTVWGHTYAGPATTKTFSATTNSGTRSTAKSRFIVTYNNFPEWAKTEVQAAIDVWSLNFASEIPITVDASWGRSAIYGVLGSARPGNYFLDFPNSPDGTLWYPSALANALAGEDLDKNSPEIVIQVNSATNWNQRNDGKPSTTEYDLQSVFVHELGHGLGFLSTDSYDTNSNYSTYKFGIIDQPTAYDAYAQLPDGRRLSDIPSPSLELGEALTNTLVWSGPLGIKANGGVKPLLYTPPRYSDGSSVSHLDEATFSSSGPNSVMTPNLDAGEIFHDPGPLLVGMMEDLRNKPPAGVAIGLPDAPRNASALVADRAAVVTFNPPVNVRSAQVSRYEVKNMQTGLTLSTTSSPAFVSGLKNGTSYTFSVTAINSLGQSIPALTGSVVPQVTPVPKSLDNASDARYIAVASFRKQPAIAYTDKTTGALRLQLWNGKTWRRVTVDGRGGAGGKTSHSVAGPVSLCISGLGTKQVMHIFYSDLIDKDLRYATFDSVNFKYEVVDGNGDQVNLYDQPERVRTASDVSVSNACAITASGIQVFYRDESQGILLGAKRSAAGGWDYELVDGDRKTDGRTTGDVAFHLRALAVGSKVSVIYDSNLAVNQQKQATNGEIRFATRSNASPSGWSYQTLDTSSADMAVVGYGVSLNKTSAGLIASWLGASTISIPNPIQIRWMNIDTDTRINSVTPDSYGAPTIPMSIDGKTMIFGCQTRICSLELNSSALKPTMKLVSGVRNNARVDTSWVVLNKVRYLVAGISGKLALVKI</sequence>
<dbReference type="PROSITE" id="PS50853">
    <property type="entry name" value="FN3"/>
    <property type="match status" value="1"/>
</dbReference>
<dbReference type="InterPro" id="IPR013783">
    <property type="entry name" value="Ig-like_fold"/>
</dbReference>
<proteinExistence type="predicted"/>
<protein>
    <submittedName>
        <fullName evidence="2">Unannotated protein</fullName>
    </submittedName>
</protein>